<evidence type="ECO:0000313" key="1">
    <source>
        <dbReference type="EMBL" id="KAG6942561.1"/>
    </source>
</evidence>
<sequence>MKEADKMINDSLVECMQLLRVRDPMNIDELVCCDEKNDDVTMEEYTTKELLSEENDDEMLESVGLEDLDEVNVQHAPTDADCNTVLSMIICKEKVEAIGVVMILLAEHADVEVDARRPLLRLQRRL</sequence>
<name>A0A8T1TNB3_9STRA</name>
<organism evidence="1 2">
    <name type="scientific">Phytophthora cactorum</name>
    <dbReference type="NCBI Taxonomy" id="29920"/>
    <lineage>
        <taxon>Eukaryota</taxon>
        <taxon>Sar</taxon>
        <taxon>Stramenopiles</taxon>
        <taxon>Oomycota</taxon>
        <taxon>Peronosporomycetes</taxon>
        <taxon>Peronosporales</taxon>
        <taxon>Peronosporaceae</taxon>
        <taxon>Phytophthora</taxon>
    </lineage>
</organism>
<protein>
    <submittedName>
        <fullName evidence="1">Uncharacterized protein</fullName>
    </submittedName>
</protein>
<gene>
    <name evidence="1" type="ORF">JG687_00018994</name>
</gene>
<evidence type="ECO:0000313" key="2">
    <source>
        <dbReference type="Proteomes" id="UP000688947"/>
    </source>
</evidence>
<dbReference type="AlphaFoldDB" id="A0A8T1TNB3"/>
<dbReference type="OrthoDB" id="109433at2759"/>
<comment type="caution">
    <text evidence="1">The sequence shown here is derived from an EMBL/GenBank/DDBJ whole genome shotgun (WGS) entry which is preliminary data.</text>
</comment>
<dbReference type="Proteomes" id="UP000688947">
    <property type="component" value="Unassembled WGS sequence"/>
</dbReference>
<proteinExistence type="predicted"/>
<dbReference type="VEuPathDB" id="FungiDB:PC110_g22355"/>
<accession>A0A8T1TNB3</accession>
<reference evidence="1" key="1">
    <citation type="submission" date="2021-01" db="EMBL/GenBank/DDBJ databases">
        <title>Phytophthora aleatoria, a newly-described species from Pinus radiata is distinct from Phytophthora cactorum isolates based on comparative genomics.</title>
        <authorList>
            <person name="Mcdougal R."/>
            <person name="Panda P."/>
            <person name="Williams N."/>
            <person name="Studholme D.J."/>
        </authorList>
    </citation>
    <scope>NUCLEOTIDE SEQUENCE</scope>
    <source>
        <strain evidence="1">NZFS 3830</strain>
    </source>
</reference>
<dbReference type="EMBL" id="JAENGZ010002925">
    <property type="protein sequence ID" value="KAG6942561.1"/>
    <property type="molecule type" value="Genomic_DNA"/>
</dbReference>